<evidence type="ECO:0000256" key="2">
    <source>
        <dbReference type="ARBA" id="ARBA00016082"/>
    </source>
</evidence>
<keyword evidence="5 10" id="KW-0238">DNA-binding</keyword>
<keyword evidence="4" id="KW-0229">DNA integration</keyword>
<dbReference type="GO" id="GO:0016740">
    <property type="term" value="F:transferase activity"/>
    <property type="evidence" value="ECO:0007669"/>
    <property type="project" value="UniProtKB-KW"/>
</dbReference>
<keyword evidence="6" id="KW-0233">DNA recombination</keyword>
<feature type="domain" description="Core-binding (CB)" evidence="12">
    <location>
        <begin position="1"/>
        <end position="78"/>
    </location>
</feature>
<evidence type="ECO:0000259" key="12">
    <source>
        <dbReference type="PROSITE" id="PS51900"/>
    </source>
</evidence>
<evidence type="ECO:0000256" key="6">
    <source>
        <dbReference type="ARBA" id="ARBA00023172"/>
    </source>
</evidence>
<dbReference type="GO" id="GO:0003677">
    <property type="term" value="F:DNA binding"/>
    <property type="evidence" value="ECO:0007669"/>
    <property type="project" value="UniProtKB-UniRule"/>
</dbReference>
<organism evidence="13">
    <name type="scientific">Myoviridae sp. ctVDo27</name>
    <dbReference type="NCBI Taxonomy" id="2823548"/>
    <lineage>
        <taxon>Viruses</taxon>
        <taxon>Duplodnaviria</taxon>
        <taxon>Heunggongvirae</taxon>
        <taxon>Uroviricota</taxon>
        <taxon>Caudoviricetes</taxon>
    </lineage>
</organism>
<evidence type="ECO:0000256" key="10">
    <source>
        <dbReference type="PROSITE-ProRule" id="PRU01248"/>
    </source>
</evidence>
<dbReference type="InterPro" id="IPR010998">
    <property type="entry name" value="Integrase_recombinase_N"/>
</dbReference>
<comment type="function">
    <text evidence="9">Integrase is necessary for integration of the phage into the host genome by site-specific recombination. In conjunction with excisionase, integrase is also necessary for excision of the prophage from the host genome.</text>
</comment>
<keyword evidence="3" id="KW-0808">Transferase</keyword>
<evidence type="ECO:0000313" key="13">
    <source>
        <dbReference type="EMBL" id="DAD69404.1"/>
    </source>
</evidence>
<keyword evidence="7" id="KW-1179">Viral genome integration</keyword>
<dbReference type="InterPro" id="IPR011010">
    <property type="entry name" value="DNA_brk_join_enz"/>
</dbReference>
<dbReference type="EMBL" id="BK014720">
    <property type="protein sequence ID" value="DAD69404.1"/>
    <property type="molecule type" value="Genomic_DNA"/>
</dbReference>
<dbReference type="SUPFAM" id="SSF56349">
    <property type="entry name" value="DNA breaking-rejoining enzymes"/>
    <property type="match status" value="1"/>
</dbReference>
<dbReference type="InterPro" id="IPR013762">
    <property type="entry name" value="Integrase-like_cat_sf"/>
</dbReference>
<dbReference type="CDD" id="cd00801">
    <property type="entry name" value="INT_P4_C"/>
    <property type="match status" value="1"/>
</dbReference>
<dbReference type="Pfam" id="PF00589">
    <property type="entry name" value="Phage_integrase"/>
    <property type="match status" value="1"/>
</dbReference>
<evidence type="ECO:0000259" key="11">
    <source>
        <dbReference type="PROSITE" id="PS51898"/>
    </source>
</evidence>
<comment type="similarity">
    <text evidence="1">Belongs to the 'phage' integrase family.</text>
</comment>
<dbReference type="PROSITE" id="PS51900">
    <property type="entry name" value="CB"/>
    <property type="match status" value="1"/>
</dbReference>
<dbReference type="Gene3D" id="1.10.150.130">
    <property type="match status" value="1"/>
</dbReference>
<dbReference type="PANTHER" id="PTHR30629">
    <property type="entry name" value="PROPHAGE INTEGRASE"/>
    <property type="match status" value="1"/>
</dbReference>
<dbReference type="GO" id="GO:0046718">
    <property type="term" value="P:symbiont entry into host cell"/>
    <property type="evidence" value="ECO:0007669"/>
    <property type="project" value="UniProtKB-KW"/>
</dbReference>
<dbReference type="InterPro" id="IPR002104">
    <property type="entry name" value="Integrase_catalytic"/>
</dbReference>
<protein>
    <recommendedName>
        <fullName evidence="2">Integrase</fullName>
    </recommendedName>
</protein>
<name>A0A8S5LH84_9CAUD</name>
<dbReference type="InterPro" id="IPR050808">
    <property type="entry name" value="Phage_Integrase"/>
</dbReference>
<sequence>MTLQEIITPWLNFISKRFAEKTNRYYRFLLYKHFKQFFDLKIGKISPKLIFDMALKIESKKEAKQTLTVLSNVFDYAMAMGLAKSNPAARLRKFIAPHIEINHPYLKTVEELSELLRHIDANSTDRTVSNALLAIIYTAQRRAEIVGAKWEDINFEKRIWTIPAHRMKMKVAQEIPITDTVYSILQGQKGLSDVFVFPSKRRHAPIYYEAPLVLLHELGYKRRQTLHGFRHIFSTATHENKFAYDIIEKQLAHKIQGVRGIYNKADYFDERVKMMMWYDEYITSLRDTTK</sequence>
<dbReference type="PROSITE" id="PS51898">
    <property type="entry name" value="TYR_RECOMBINASE"/>
    <property type="match status" value="1"/>
</dbReference>
<evidence type="ECO:0000256" key="1">
    <source>
        <dbReference type="ARBA" id="ARBA00008857"/>
    </source>
</evidence>
<dbReference type="Gene3D" id="1.10.443.10">
    <property type="entry name" value="Intergrase catalytic core"/>
    <property type="match status" value="1"/>
</dbReference>
<dbReference type="GO" id="GO:0075713">
    <property type="term" value="P:establishment of integrated proviral latency"/>
    <property type="evidence" value="ECO:0007669"/>
    <property type="project" value="UniProtKB-KW"/>
</dbReference>
<evidence type="ECO:0000256" key="3">
    <source>
        <dbReference type="ARBA" id="ARBA00022679"/>
    </source>
</evidence>
<dbReference type="GO" id="GO:0044826">
    <property type="term" value="P:viral genome integration into host DNA"/>
    <property type="evidence" value="ECO:0007669"/>
    <property type="project" value="UniProtKB-KW"/>
</dbReference>
<evidence type="ECO:0000256" key="5">
    <source>
        <dbReference type="ARBA" id="ARBA00023125"/>
    </source>
</evidence>
<evidence type="ECO:0000256" key="7">
    <source>
        <dbReference type="ARBA" id="ARBA00023195"/>
    </source>
</evidence>
<accession>A0A8S5LH84</accession>
<keyword evidence="8" id="KW-1160">Virus entry into host cell</keyword>
<proteinExistence type="inferred from homology"/>
<dbReference type="InterPro" id="IPR044068">
    <property type="entry name" value="CB"/>
</dbReference>
<feature type="domain" description="Tyr recombinase" evidence="11">
    <location>
        <begin position="102"/>
        <end position="276"/>
    </location>
</feature>
<dbReference type="PANTHER" id="PTHR30629:SF2">
    <property type="entry name" value="PROPHAGE INTEGRASE INTS-RELATED"/>
    <property type="match status" value="1"/>
</dbReference>
<reference evidence="13" key="1">
    <citation type="journal article" date="2021" name="Proc. Natl. Acad. Sci. U.S.A.">
        <title>A Catalog of Tens of Thousands of Viruses from Human Metagenomes Reveals Hidden Associations with Chronic Diseases.</title>
        <authorList>
            <person name="Tisza M.J."/>
            <person name="Buck C.B."/>
        </authorList>
    </citation>
    <scope>NUCLEOTIDE SEQUENCE</scope>
    <source>
        <strain evidence="13">CtVDo27</strain>
    </source>
</reference>
<evidence type="ECO:0000256" key="8">
    <source>
        <dbReference type="ARBA" id="ARBA00023296"/>
    </source>
</evidence>
<dbReference type="InterPro" id="IPR053876">
    <property type="entry name" value="Phage_int_M"/>
</dbReference>
<evidence type="ECO:0000256" key="4">
    <source>
        <dbReference type="ARBA" id="ARBA00022908"/>
    </source>
</evidence>
<dbReference type="GO" id="GO:0006310">
    <property type="term" value="P:DNA recombination"/>
    <property type="evidence" value="ECO:0007669"/>
    <property type="project" value="UniProtKB-KW"/>
</dbReference>
<evidence type="ECO:0000256" key="9">
    <source>
        <dbReference type="ARBA" id="ARBA00049605"/>
    </source>
</evidence>
<dbReference type="Pfam" id="PF22022">
    <property type="entry name" value="Phage_int_M"/>
    <property type="match status" value="1"/>
</dbReference>
<dbReference type="GO" id="GO:0015074">
    <property type="term" value="P:DNA integration"/>
    <property type="evidence" value="ECO:0007669"/>
    <property type="project" value="UniProtKB-KW"/>
</dbReference>